<dbReference type="InterPro" id="IPR013833">
    <property type="entry name" value="Cyt_c_oxidase_su3_a-hlx"/>
</dbReference>
<reference evidence="9 10" key="1">
    <citation type="journal article" date="2014" name="Int. J. Syst. Evol. Microbiol.">
        <title>Solimonas terrae sp. nov., isolated from soil.</title>
        <authorList>
            <person name="Kim S.J."/>
            <person name="Moon J.Y."/>
            <person name="Weon H.Y."/>
            <person name="Ahn J.H."/>
            <person name="Chen W.M."/>
            <person name="Kwon S.W."/>
        </authorList>
    </citation>
    <scope>NUCLEOTIDE SEQUENCE [LARGE SCALE GENOMIC DNA]</scope>
    <source>
        <strain evidence="9 10">KIS83-12</strain>
    </source>
</reference>
<keyword evidence="10" id="KW-1185">Reference proteome</keyword>
<comment type="subcellular location">
    <subcellularLocation>
        <location evidence="6">Cell membrane</location>
        <topology evidence="6">Multi-pass membrane protein</topology>
    </subcellularLocation>
    <subcellularLocation>
        <location evidence="1">Membrane</location>
        <topology evidence="1">Multi-pass membrane protein</topology>
    </subcellularLocation>
</comment>
<protein>
    <submittedName>
        <fullName evidence="9">Cytochrome c oxidase subunit 3 family protein</fullName>
    </submittedName>
</protein>
<dbReference type="GO" id="GO:0004129">
    <property type="term" value="F:cytochrome-c oxidase activity"/>
    <property type="evidence" value="ECO:0007669"/>
    <property type="project" value="InterPro"/>
</dbReference>
<dbReference type="SUPFAM" id="SSF81452">
    <property type="entry name" value="Cytochrome c oxidase subunit III-like"/>
    <property type="match status" value="1"/>
</dbReference>
<evidence type="ECO:0000256" key="3">
    <source>
        <dbReference type="ARBA" id="ARBA00022692"/>
    </source>
</evidence>
<evidence type="ECO:0000313" key="9">
    <source>
        <dbReference type="EMBL" id="NGY06988.1"/>
    </source>
</evidence>
<keyword evidence="5 7" id="KW-0472">Membrane</keyword>
<proteinExistence type="inferred from homology"/>
<dbReference type="GO" id="GO:0005886">
    <property type="term" value="C:plasma membrane"/>
    <property type="evidence" value="ECO:0007669"/>
    <property type="project" value="UniProtKB-SubCell"/>
</dbReference>
<dbReference type="CDD" id="cd02862">
    <property type="entry name" value="NorE_like"/>
    <property type="match status" value="1"/>
</dbReference>
<evidence type="ECO:0000256" key="7">
    <source>
        <dbReference type="SAM" id="Phobius"/>
    </source>
</evidence>
<gene>
    <name evidence="9" type="ORF">G7Y85_19615</name>
</gene>
<dbReference type="InterPro" id="IPR035973">
    <property type="entry name" value="Cyt_c_oxidase_su3-like_sf"/>
</dbReference>
<accession>A0A6M2BWV7</accession>
<evidence type="ECO:0000256" key="5">
    <source>
        <dbReference type="ARBA" id="ARBA00023136"/>
    </source>
</evidence>
<dbReference type="InterPro" id="IPR024791">
    <property type="entry name" value="Cyt_c/ubiquinol_Oxase_su3"/>
</dbReference>
<evidence type="ECO:0000313" key="10">
    <source>
        <dbReference type="Proteomes" id="UP000472676"/>
    </source>
</evidence>
<dbReference type="Pfam" id="PF00510">
    <property type="entry name" value="COX3"/>
    <property type="match status" value="1"/>
</dbReference>
<dbReference type="Proteomes" id="UP000472676">
    <property type="component" value="Unassembled WGS sequence"/>
</dbReference>
<dbReference type="PANTHER" id="PTHR11403:SF6">
    <property type="entry name" value="NITRIC OXIDE REDUCTASE SUBUNIT E"/>
    <property type="match status" value="1"/>
</dbReference>
<dbReference type="EMBL" id="JAAMOW010000012">
    <property type="protein sequence ID" value="NGY06988.1"/>
    <property type="molecule type" value="Genomic_DNA"/>
</dbReference>
<dbReference type="RefSeq" id="WP_166261585.1">
    <property type="nucleotide sequence ID" value="NZ_JAAMOW010000012.1"/>
</dbReference>
<feature type="transmembrane region" description="Helical" evidence="7">
    <location>
        <begin position="132"/>
        <end position="155"/>
    </location>
</feature>
<feature type="transmembrane region" description="Helical" evidence="7">
    <location>
        <begin position="95"/>
        <end position="112"/>
    </location>
</feature>
<dbReference type="PROSITE" id="PS50253">
    <property type="entry name" value="COX3"/>
    <property type="match status" value="1"/>
</dbReference>
<organism evidence="9 10">
    <name type="scientific">Solimonas terrae</name>
    <dbReference type="NCBI Taxonomy" id="1396819"/>
    <lineage>
        <taxon>Bacteria</taxon>
        <taxon>Pseudomonadati</taxon>
        <taxon>Pseudomonadota</taxon>
        <taxon>Gammaproteobacteria</taxon>
        <taxon>Nevskiales</taxon>
        <taxon>Nevskiaceae</taxon>
        <taxon>Solimonas</taxon>
    </lineage>
</organism>
<dbReference type="PANTHER" id="PTHR11403">
    <property type="entry name" value="CYTOCHROME C OXIDASE SUBUNIT III"/>
    <property type="match status" value="1"/>
</dbReference>
<feature type="transmembrane region" description="Helical" evidence="7">
    <location>
        <begin position="20"/>
        <end position="42"/>
    </location>
</feature>
<keyword evidence="3 6" id="KW-0812">Transmembrane</keyword>
<dbReference type="Gene3D" id="1.20.120.80">
    <property type="entry name" value="Cytochrome c oxidase, subunit III, four-helix bundle"/>
    <property type="match status" value="1"/>
</dbReference>
<name>A0A6M2BWV7_9GAMM</name>
<evidence type="ECO:0000256" key="1">
    <source>
        <dbReference type="ARBA" id="ARBA00004141"/>
    </source>
</evidence>
<comment type="caution">
    <text evidence="9">The sequence shown here is derived from an EMBL/GenBank/DDBJ whole genome shotgun (WGS) entry which is preliminary data.</text>
</comment>
<comment type="similarity">
    <text evidence="2 6">Belongs to the cytochrome c oxidase subunit 3 family.</text>
</comment>
<dbReference type="InterPro" id="IPR000298">
    <property type="entry name" value="Cyt_c_oxidase-like_su3"/>
</dbReference>
<evidence type="ECO:0000259" key="8">
    <source>
        <dbReference type="PROSITE" id="PS50253"/>
    </source>
</evidence>
<evidence type="ECO:0000256" key="4">
    <source>
        <dbReference type="ARBA" id="ARBA00022989"/>
    </source>
</evidence>
<dbReference type="AlphaFoldDB" id="A0A6M2BWV7"/>
<evidence type="ECO:0000256" key="6">
    <source>
        <dbReference type="RuleBase" id="RU003376"/>
    </source>
</evidence>
<dbReference type="GO" id="GO:0019646">
    <property type="term" value="P:aerobic electron transport chain"/>
    <property type="evidence" value="ECO:0007669"/>
    <property type="project" value="InterPro"/>
</dbReference>
<feature type="domain" description="Heme-copper oxidase subunit III family profile" evidence="8">
    <location>
        <begin position="20"/>
        <end position="194"/>
    </location>
</feature>
<feature type="transmembrane region" description="Helical" evidence="7">
    <location>
        <begin position="175"/>
        <end position="193"/>
    </location>
</feature>
<sequence length="194" mass="21448">MGDQPPPTHADAGDKIPGDVGIWVFVLGDMSVFSVLFCLYLYYRGQQPLLYAAAQASLSTGFGLVDTVTLLTSSWCVAQAVHALHRQFTARARRFLLFGIGCGALFVCCKLLEYTLKLNAGITPATSEFYSFYYVLTGLHFVHTVIGMIVLAFMARASRTPGQSTLIAIDSGATYWHMVDVLWIMIFTLLYLLR</sequence>
<evidence type="ECO:0000256" key="2">
    <source>
        <dbReference type="ARBA" id="ARBA00010581"/>
    </source>
</evidence>
<keyword evidence="4 7" id="KW-1133">Transmembrane helix</keyword>